<dbReference type="Gene3D" id="3.20.20.70">
    <property type="entry name" value="Aldolase class I"/>
    <property type="match status" value="1"/>
</dbReference>
<name>A0AAF1K4I7_9PROT</name>
<evidence type="ECO:0000313" key="6">
    <source>
        <dbReference type="EMBL" id="MBR0656034.1"/>
    </source>
</evidence>
<dbReference type="EMBL" id="JAAEDH010000014">
    <property type="protein sequence ID" value="MBR0656034.1"/>
    <property type="molecule type" value="Genomic_DNA"/>
</dbReference>
<organism evidence="6 7">
    <name type="scientific">Plastoroseomonas arctica</name>
    <dbReference type="NCBI Taxonomy" id="1509237"/>
    <lineage>
        <taxon>Bacteria</taxon>
        <taxon>Pseudomonadati</taxon>
        <taxon>Pseudomonadota</taxon>
        <taxon>Alphaproteobacteria</taxon>
        <taxon>Acetobacterales</taxon>
        <taxon>Acetobacteraceae</taxon>
        <taxon>Plastoroseomonas</taxon>
    </lineage>
</organism>
<dbReference type="InterPro" id="IPR013785">
    <property type="entry name" value="Aldolase_TIM"/>
</dbReference>
<evidence type="ECO:0000256" key="5">
    <source>
        <dbReference type="ARBA" id="ARBA00023033"/>
    </source>
</evidence>
<comment type="caution">
    <text evidence="6">The sequence shown here is derived from an EMBL/GenBank/DDBJ whole genome shotgun (WGS) entry which is preliminary data.</text>
</comment>
<keyword evidence="4" id="KW-0560">Oxidoreductase</keyword>
<reference evidence="6" key="1">
    <citation type="submission" date="2020-01" db="EMBL/GenBank/DDBJ databases">
        <authorList>
            <person name="Rat A."/>
        </authorList>
    </citation>
    <scope>NUCLEOTIDE SEQUENCE</scope>
    <source>
        <strain evidence="6">LMG 28251</strain>
    </source>
</reference>
<comment type="similarity">
    <text evidence="1">Belongs to the nitronate monooxygenase family. NMO class I subfamily.</text>
</comment>
<evidence type="ECO:0000256" key="4">
    <source>
        <dbReference type="ARBA" id="ARBA00023002"/>
    </source>
</evidence>
<dbReference type="GO" id="GO:0018580">
    <property type="term" value="F:nitronate monooxygenase activity"/>
    <property type="evidence" value="ECO:0007669"/>
    <property type="project" value="InterPro"/>
</dbReference>
<keyword evidence="5 6" id="KW-0503">Monooxygenase</keyword>
<dbReference type="CDD" id="cd04730">
    <property type="entry name" value="NPD_like"/>
    <property type="match status" value="1"/>
</dbReference>
<proteinExistence type="inferred from homology"/>
<evidence type="ECO:0000256" key="2">
    <source>
        <dbReference type="ARBA" id="ARBA00022630"/>
    </source>
</evidence>
<evidence type="ECO:0000256" key="1">
    <source>
        <dbReference type="ARBA" id="ARBA00009881"/>
    </source>
</evidence>
<evidence type="ECO:0000256" key="3">
    <source>
        <dbReference type="ARBA" id="ARBA00022643"/>
    </source>
</evidence>
<evidence type="ECO:0000313" key="7">
    <source>
        <dbReference type="Proteomes" id="UP001196068"/>
    </source>
</evidence>
<dbReference type="Proteomes" id="UP001196068">
    <property type="component" value="Unassembled WGS sequence"/>
</dbReference>
<dbReference type="AlphaFoldDB" id="A0AAF1K4I7"/>
<dbReference type="PANTHER" id="PTHR42747">
    <property type="entry name" value="NITRONATE MONOOXYGENASE-RELATED"/>
    <property type="match status" value="1"/>
</dbReference>
<keyword evidence="2" id="KW-0285">Flavoprotein</keyword>
<keyword evidence="3" id="KW-0288">FMN</keyword>
<dbReference type="SUPFAM" id="SSF51412">
    <property type="entry name" value="Inosine monophosphate dehydrogenase (IMPDH)"/>
    <property type="match status" value="1"/>
</dbReference>
<dbReference type="Pfam" id="PF03060">
    <property type="entry name" value="NMO"/>
    <property type="match status" value="1"/>
</dbReference>
<accession>A0AAF1K4I7</accession>
<keyword evidence="7" id="KW-1185">Reference proteome</keyword>
<dbReference type="RefSeq" id="WP_211874874.1">
    <property type="nucleotide sequence ID" value="NZ_JAAEDH010000014.1"/>
</dbReference>
<dbReference type="FunFam" id="3.20.20.70:FF:000210">
    <property type="entry name" value="2-nitropropane dioxygenase"/>
    <property type="match status" value="1"/>
</dbReference>
<reference evidence="6" key="2">
    <citation type="journal article" date="2021" name="Syst. Appl. Microbiol.">
        <title>Roseomonas hellenica sp. nov., isolated from roots of wild-growing Alkanna tinctoria.</title>
        <authorList>
            <person name="Rat A."/>
            <person name="Naranjo H.D."/>
            <person name="Lebbe L."/>
            <person name="Cnockaert M."/>
            <person name="Krigas N."/>
            <person name="Grigoriadou K."/>
            <person name="Maloupa E."/>
            <person name="Willems A."/>
        </authorList>
    </citation>
    <scope>NUCLEOTIDE SEQUENCE</scope>
    <source>
        <strain evidence="6">LMG 28251</strain>
    </source>
</reference>
<sequence>MALPESLRGRLTLPAVAAPQFLVSGPDLVVETCKAGLLGTFPALNQRSNEGFSDWLDEIRERLGNTPAPYGVNLIVHKSNTRLDEDLATVVKHRVPLVITSLGAVSELVQAVQSYGGMVFHDVINLRHAAKAAEAGVDGLIAVTAGAGGHAGLLNPFAFLTELRAIFEGTLLLAGSLSTGRHIAAARVAGADLAYLGTRFIATTESMASEEYKQMILNSSAKDIVYTDAISGVKGSFMRASLENAGLDPENLPEKKAMNVGSHEKRAWKNIWSAGQGVGAIRDIPTTAELCARLTAEYRAALDEAATY</sequence>
<gene>
    <name evidence="6" type="ORF">GXW79_13205</name>
</gene>
<dbReference type="InterPro" id="IPR004136">
    <property type="entry name" value="NMO"/>
</dbReference>
<protein>
    <submittedName>
        <fullName evidence="6">Nitronate monooxygenase</fullName>
    </submittedName>
</protein>
<dbReference type="PANTHER" id="PTHR42747:SF4">
    <property type="entry name" value="BLR1330 PROTEIN"/>
    <property type="match status" value="1"/>
</dbReference>